<comment type="caution">
    <text evidence="3">The sequence shown here is derived from an EMBL/GenBank/DDBJ whole genome shotgun (WGS) entry which is preliminary data.</text>
</comment>
<evidence type="ECO:0000313" key="3">
    <source>
        <dbReference type="EMBL" id="TSE34297.1"/>
    </source>
</evidence>
<reference evidence="3 4" key="1">
    <citation type="submission" date="2019-07" db="EMBL/GenBank/DDBJ databases">
        <title>Tepidimonas charontis SPSP-6 draft genome.</title>
        <authorList>
            <person name="Da Costa M.S."/>
            <person name="Froufe H.J.C."/>
            <person name="Egas C."/>
            <person name="Albuquerque L."/>
        </authorList>
    </citation>
    <scope>NUCLEOTIDE SEQUENCE [LARGE SCALE GENOMIC DNA]</scope>
    <source>
        <strain evidence="3 4">SPSP-6</strain>
    </source>
</reference>
<accession>A0A554XEN1</accession>
<feature type="compositionally biased region" description="Low complexity" evidence="1">
    <location>
        <begin position="44"/>
        <end position="53"/>
    </location>
</feature>
<keyword evidence="2" id="KW-0732">Signal</keyword>
<dbReference type="RefSeq" id="WP_144328455.1">
    <property type="nucleotide sequence ID" value="NZ_VJON01000021.1"/>
</dbReference>
<gene>
    <name evidence="3" type="ORF">Tchar_01505</name>
</gene>
<evidence type="ECO:0000256" key="1">
    <source>
        <dbReference type="SAM" id="MobiDB-lite"/>
    </source>
</evidence>
<sequence>MNRSYFRTLLAASLLAASAAASAAPFPVASGEFSAIDMTEAAAAQAARSPKPAAEGRSRAQVQAELQDARCRGELPADAESTRLQKDAFPGRYPLPNCR</sequence>
<evidence type="ECO:0008006" key="5">
    <source>
        <dbReference type="Google" id="ProtNLM"/>
    </source>
</evidence>
<proteinExistence type="predicted"/>
<evidence type="ECO:0000313" key="4">
    <source>
        <dbReference type="Proteomes" id="UP000318294"/>
    </source>
</evidence>
<evidence type="ECO:0000256" key="2">
    <source>
        <dbReference type="SAM" id="SignalP"/>
    </source>
</evidence>
<keyword evidence="4" id="KW-1185">Reference proteome</keyword>
<feature type="chain" id="PRO_5022235389" description="DUF4148 domain-containing protein" evidence="2">
    <location>
        <begin position="24"/>
        <end position="99"/>
    </location>
</feature>
<name>A0A554XEN1_9BURK</name>
<dbReference type="EMBL" id="VJON01000021">
    <property type="protein sequence ID" value="TSE34297.1"/>
    <property type="molecule type" value="Genomic_DNA"/>
</dbReference>
<feature type="region of interest" description="Disordered" evidence="1">
    <location>
        <begin position="44"/>
        <end position="64"/>
    </location>
</feature>
<dbReference type="Proteomes" id="UP000318294">
    <property type="component" value="Unassembled WGS sequence"/>
</dbReference>
<dbReference type="OrthoDB" id="8656910at2"/>
<feature type="signal peptide" evidence="2">
    <location>
        <begin position="1"/>
        <end position="23"/>
    </location>
</feature>
<protein>
    <recommendedName>
        <fullName evidence="5">DUF4148 domain-containing protein</fullName>
    </recommendedName>
</protein>
<dbReference type="AlphaFoldDB" id="A0A554XEN1"/>
<organism evidence="3 4">
    <name type="scientific">Tepidimonas charontis</name>
    <dbReference type="NCBI Taxonomy" id="2267262"/>
    <lineage>
        <taxon>Bacteria</taxon>
        <taxon>Pseudomonadati</taxon>
        <taxon>Pseudomonadota</taxon>
        <taxon>Betaproteobacteria</taxon>
        <taxon>Burkholderiales</taxon>
        <taxon>Tepidimonas</taxon>
    </lineage>
</organism>